<sequence>MAGEENTVTFAQWSGFISLLLMGAVLWQIRQLLLLLFAAVVLANGLNHLSQWFQRRGIKKQLSIPLAVIILLLALVIVVALIIPPFVEQFQELLTLVPTSIDDTLQWLRKIARAIDPELTPLLPNWQQITGQIRPILQKLAGNGLGLFYSTLGLPLTLLLLIVLSLMFLANPRAYRQGFIRCFPAFYRARVDLVLSKSEILLEDWLRLIVVSAVVVTATTWLGLVLLQVRLPLALALVAGIFVVIPNIGPLISLVPAMAIALLDNAWKPLLVLTLYGLINYFEFHWITLHCMGKPQPILRGVLLLAQVFFVSVFGLFGLWLAVPLTLVAQVLVQEILIKDVLDRCQSSEEVEEEKSTQIPPVLPES</sequence>
<gene>
    <name evidence="7" type="ORF">IQ217_11445</name>
</gene>
<feature type="transmembrane region" description="Helical" evidence="6">
    <location>
        <begin position="147"/>
        <end position="170"/>
    </location>
</feature>
<evidence type="ECO:0000256" key="3">
    <source>
        <dbReference type="ARBA" id="ARBA00022692"/>
    </source>
</evidence>
<comment type="caution">
    <text evidence="7">The sequence shown here is derived from an EMBL/GenBank/DDBJ whole genome shotgun (WGS) entry which is preliminary data.</text>
</comment>
<feature type="transmembrane region" description="Helical" evidence="6">
    <location>
        <begin position="233"/>
        <end position="263"/>
    </location>
</feature>
<evidence type="ECO:0000313" key="8">
    <source>
        <dbReference type="Proteomes" id="UP000658720"/>
    </source>
</evidence>
<keyword evidence="5 6" id="KW-0472">Membrane</keyword>
<dbReference type="InterPro" id="IPR002549">
    <property type="entry name" value="AI-2E-like"/>
</dbReference>
<feature type="transmembrane region" description="Helical" evidence="6">
    <location>
        <begin position="16"/>
        <end position="43"/>
    </location>
</feature>
<comment type="subcellular location">
    <subcellularLocation>
        <location evidence="1">Membrane</location>
        <topology evidence="1">Multi-pass membrane protein</topology>
    </subcellularLocation>
</comment>
<reference evidence="7 8" key="1">
    <citation type="submission" date="2020-10" db="EMBL/GenBank/DDBJ databases">
        <authorList>
            <person name="Castelo-Branco R."/>
            <person name="Eusebio N."/>
            <person name="Adriana R."/>
            <person name="Vieira A."/>
            <person name="Brugerolle De Fraissinette N."/>
            <person name="Rezende De Castro R."/>
            <person name="Schneider M.P."/>
            <person name="Vasconcelos V."/>
            <person name="Leao P.N."/>
        </authorList>
    </citation>
    <scope>NUCLEOTIDE SEQUENCE [LARGE SCALE GENOMIC DNA]</scope>
    <source>
        <strain evidence="7 8">LEGE 00031</strain>
    </source>
</reference>
<keyword evidence="4 6" id="KW-1133">Transmembrane helix</keyword>
<evidence type="ECO:0000256" key="4">
    <source>
        <dbReference type="ARBA" id="ARBA00022989"/>
    </source>
</evidence>
<evidence type="ECO:0000256" key="5">
    <source>
        <dbReference type="ARBA" id="ARBA00023136"/>
    </source>
</evidence>
<protein>
    <submittedName>
        <fullName evidence="7">AI-2E family transporter</fullName>
    </submittedName>
</protein>
<proteinExistence type="inferred from homology"/>
<dbReference type="PANTHER" id="PTHR21716:SF62">
    <property type="entry name" value="TRANSPORT PROTEIN YDBI-RELATED"/>
    <property type="match status" value="1"/>
</dbReference>
<feature type="transmembrane region" description="Helical" evidence="6">
    <location>
        <begin position="270"/>
        <end position="288"/>
    </location>
</feature>
<evidence type="ECO:0000256" key="2">
    <source>
        <dbReference type="ARBA" id="ARBA00009773"/>
    </source>
</evidence>
<dbReference type="EMBL" id="JADEVV010000030">
    <property type="protein sequence ID" value="MBE9254445.1"/>
    <property type="molecule type" value="Genomic_DNA"/>
</dbReference>
<comment type="similarity">
    <text evidence="2">Belongs to the autoinducer-2 exporter (AI-2E) (TC 2.A.86) family.</text>
</comment>
<evidence type="ECO:0000256" key="6">
    <source>
        <dbReference type="SAM" id="Phobius"/>
    </source>
</evidence>
<evidence type="ECO:0000256" key="1">
    <source>
        <dbReference type="ARBA" id="ARBA00004141"/>
    </source>
</evidence>
<feature type="transmembrane region" description="Helical" evidence="6">
    <location>
        <begin position="64"/>
        <end position="87"/>
    </location>
</feature>
<feature type="transmembrane region" description="Helical" evidence="6">
    <location>
        <begin position="205"/>
        <end position="227"/>
    </location>
</feature>
<feature type="transmembrane region" description="Helical" evidence="6">
    <location>
        <begin position="308"/>
        <end position="333"/>
    </location>
</feature>
<keyword evidence="3 6" id="KW-0812">Transmembrane</keyword>
<keyword evidence="8" id="KW-1185">Reference proteome</keyword>
<dbReference type="Pfam" id="PF01594">
    <property type="entry name" value="AI-2E_transport"/>
    <property type="match status" value="1"/>
</dbReference>
<dbReference type="PANTHER" id="PTHR21716">
    <property type="entry name" value="TRANSMEMBRANE PROTEIN"/>
    <property type="match status" value="1"/>
</dbReference>
<dbReference type="Proteomes" id="UP000658720">
    <property type="component" value="Unassembled WGS sequence"/>
</dbReference>
<accession>A0ABR9VSW5</accession>
<evidence type="ECO:0000313" key="7">
    <source>
        <dbReference type="EMBL" id="MBE9254445.1"/>
    </source>
</evidence>
<organism evidence="7 8">
    <name type="scientific">Synechocystis salina LEGE 00031</name>
    <dbReference type="NCBI Taxonomy" id="1828736"/>
    <lineage>
        <taxon>Bacteria</taxon>
        <taxon>Bacillati</taxon>
        <taxon>Cyanobacteriota</taxon>
        <taxon>Cyanophyceae</taxon>
        <taxon>Synechococcales</taxon>
        <taxon>Merismopediaceae</taxon>
        <taxon>Synechocystis</taxon>
    </lineage>
</organism>
<name>A0ABR9VSW5_9SYNC</name>